<accession>A0A2G8SEG3</accession>
<evidence type="ECO:0000313" key="4">
    <source>
        <dbReference type="EMBL" id="PIL31968.1"/>
    </source>
</evidence>
<keyword evidence="2" id="KW-0732">Signal</keyword>
<evidence type="ECO:0000313" key="5">
    <source>
        <dbReference type="Proteomes" id="UP000230002"/>
    </source>
</evidence>
<dbReference type="PROSITE" id="PS51257">
    <property type="entry name" value="PROKAR_LIPOPROTEIN"/>
    <property type="match status" value="1"/>
</dbReference>
<organism evidence="4 5">
    <name type="scientific">Ganoderma sinense ZZ0214-1</name>
    <dbReference type="NCBI Taxonomy" id="1077348"/>
    <lineage>
        <taxon>Eukaryota</taxon>
        <taxon>Fungi</taxon>
        <taxon>Dikarya</taxon>
        <taxon>Basidiomycota</taxon>
        <taxon>Agaricomycotina</taxon>
        <taxon>Agaricomycetes</taxon>
        <taxon>Polyporales</taxon>
        <taxon>Polyporaceae</taxon>
        <taxon>Ganoderma</taxon>
    </lineage>
</organism>
<name>A0A2G8SEG3_9APHY</name>
<evidence type="ECO:0000256" key="2">
    <source>
        <dbReference type="SAM" id="SignalP"/>
    </source>
</evidence>
<feature type="signal peptide" evidence="2">
    <location>
        <begin position="1"/>
        <end position="19"/>
    </location>
</feature>
<dbReference type="EMBL" id="AYKW01000012">
    <property type="protein sequence ID" value="PIL31968.1"/>
    <property type="molecule type" value="Genomic_DNA"/>
</dbReference>
<dbReference type="InterPro" id="IPR048661">
    <property type="entry name" value="CPL1-like"/>
</dbReference>
<dbReference type="Pfam" id="PF21671">
    <property type="entry name" value="CPL1-like"/>
    <property type="match status" value="1"/>
</dbReference>
<reference evidence="4 5" key="1">
    <citation type="journal article" date="2015" name="Sci. Rep.">
        <title>Chromosome-level genome map provides insights into diverse defense mechanisms in the medicinal fungus Ganoderma sinense.</title>
        <authorList>
            <person name="Zhu Y."/>
            <person name="Xu J."/>
            <person name="Sun C."/>
            <person name="Zhou S."/>
            <person name="Xu H."/>
            <person name="Nelson D.R."/>
            <person name="Qian J."/>
            <person name="Song J."/>
            <person name="Luo H."/>
            <person name="Xiang L."/>
            <person name="Li Y."/>
            <person name="Xu Z."/>
            <person name="Ji A."/>
            <person name="Wang L."/>
            <person name="Lu S."/>
            <person name="Hayward A."/>
            <person name="Sun W."/>
            <person name="Li X."/>
            <person name="Schwartz D.C."/>
            <person name="Wang Y."/>
            <person name="Chen S."/>
        </authorList>
    </citation>
    <scope>NUCLEOTIDE SEQUENCE [LARGE SCALE GENOMIC DNA]</scope>
    <source>
        <strain evidence="4 5">ZZ0214-1</strain>
    </source>
</reference>
<sequence length="330" mass="35068">MTLFARLLVVAAVLPLAFATPGGSYGSSSCKSSEFYWEDKECCLPYGGSKNPPSPPKGSSCPSSWEWKTEKSCCVPQQPPPTTTPTCSNGWGWNNSKKCCEQPSPSTSHHSTPTQPSKPATSHPSKPTTSLHSTPTQPSKPTSSSTCEDSEWFWEPRSCCLPHGGNPNPPSPPGGSSCPSSWDWHSGKKCCVPHHPNQPPPQCGSGWGWDDGSKCCYPHTSTRPTPTPSSKPGHGYGWKRNHKARSVSLCPNDMTACPIAGLKGLTDDWECLDTTSELQSCGGCASTGAGQDCTAIEGAWNVGCNSGKCVVLTCAQGYLRSLDNKSCVKI</sequence>
<dbReference type="AlphaFoldDB" id="A0A2G8SEG3"/>
<dbReference type="OrthoDB" id="439917at2759"/>
<dbReference type="PANTHER" id="PTHR35192">
    <property type="entry name" value="PROTEIN, PUTATIVE-RELATED"/>
    <property type="match status" value="1"/>
</dbReference>
<dbReference type="Proteomes" id="UP000230002">
    <property type="component" value="Unassembled WGS sequence"/>
</dbReference>
<dbReference type="STRING" id="1077348.A0A2G8SEG3"/>
<dbReference type="PANTHER" id="PTHR35192:SF2">
    <property type="entry name" value="APPLE DOMAIN-CONTAINING PROTEIN"/>
    <property type="match status" value="1"/>
</dbReference>
<comment type="caution">
    <text evidence="4">The sequence shown here is derived from an EMBL/GenBank/DDBJ whole genome shotgun (WGS) entry which is preliminary data.</text>
</comment>
<feature type="compositionally biased region" description="Low complexity" evidence="1">
    <location>
        <begin position="133"/>
        <end position="146"/>
    </location>
</feature>
<feature type="compositionally biased region" description="Polar residues" evidence="1">
    <location>
        <begin position="118"/>
        <end position="132"/>
    </location>
</feature>
<feature type="domain" description="Protein CPL1-like" evidence="3">
    <location>
        <begin position="269"/>
        <end position="328"/>
    </location>
</feature>
<feature type="chain" id="PRO_5013728655" description="Protein CPL1-like domain-containing protein" evidence="2">
    <location>
        <begin position="20"/>
        <end position="330"/>
    </location>
</feature>
<dbReference type="InterPro" id="IPR038955">
    <property type="entry name" value="PriA/CPL1_fungi"/>
</dbReference>
<keyword evidence="5" id="KW-1185">Reference proteome</keyword>
<protein>
    <recommendedName>
        <fullName evidence="3">Protein CPL1-like domain-containing protein</fullName>
    </recommendedName>
</protein>
<gene>
    <name evidence="4" type="ORF">GSI_06672</name>
</gene>
<evidence type="ECO:0000256" key="1">
    <source>
        <dbReference type="SAM" id="MobiDB-lite"/>
    </source>
</evidence>
<feature type="region of interest" description="Disordered" evidence="1">
    <location>
        <begin position="102"/>
        <end position="148"/>
    </location>
</feature>
<proteinExistence type="predicted"/>
<evidence type="ECO:0000259" key="3">
    <source>
        <dbReference type="Pfam" id="PF21671"/>
    </source>
</evidence>
<feature type="compositionally biased region" description="Low complexity" evidence="1">
    <location>
        <begin position="102"/>
        <end position="117"/>
    </location>
</feature>